<comment type="caution">
    <text evidence="1">The sequence shown here is derived from an EMBL/GenBank/DDBJ whole genome shotgun (WGS) entry which is preliminary data.</text>
</comment>
<name>A0ABR7MY06_9FIRM</name>
<dbReference type="InterPro" id="IPR038763">
    <property type="entry name" value="DHH_sf"/>
</dbReference>
<gene>
    <name evidence="1" type="ORF">H8704_01205</name>
</gene>
<evidence type="ECO:0000313" key="1">
    <source>
        <dbReference type="EMBL" id="MBC8561261.1"/>
    </source>
</evidence>
<proteinExistence type="predicted"/>
<evidence type="ECO:0000313" key="2">
    <source>
        <dbReference type="Proteomes" id="UP000606193"/>
    </source>
</evidence>
<accession>A0ABR7MY06</accession>
<keyword evidence="2" id="KW-1185">Reference proteome</keyword>
<dbReference type="SUPFAM" id="SSF64182">
    <property type="entry name" value="DHH phosphoesterases"/>
    <property type="match status" value="1"/>
</dbReference>
<reference evidence="1 2" key="1">
    <citation type="submission" date="2020-08" db="EMBL/GenBank/DDBJ databases">
        <title>Genome public.</title>
        <authorList>
            <person name="Liu C."/>
            <person name="Sun Q."/>
        </authorList>
    </citation>
    <scope>NUCLEOTIDE SEQUENCE [LARGE SCALE GENOMIC DNA]</scope>
    <source>
        <strain evidence="1 2">NSJ-37</strain>
    </source>
</reference>
<dbReference type="PIRSF" id="PIRSF028235">
    <property type="entry name" value="UCP028235"/>
    <property type="match status" value="1"/>
</dbReference>
<dbReference type="RefSeq" id="WP_249296983.1">
    <property type="nucleotide sequence ID" value="NZ_JACRSX010000001.1"/>
</dbReference>
<protein>
    <submittedName>
        <fullName evidence="1">Exopolyphosphatase</fullName>
    </submittedName>
</protein>
<dbReference type="EMBL" id="JACRSX010000001">
    <property type="protein sequence ID" value="MBC8561261.1"/>
    <property type="molecule type" value="Genomic_DNA"/>
</dbReference>
<organism evidence="1 2">
    <name type="scientific">Jutongia huaianensis</name>
    <dbReference type="NCBI Taxonomy" id="2763668"/>
    <lineage>
        <taxon>Bacteria</taxon>
        <taxon>Bacillati</taxon>
        <taxon>Bacillota</taxon>
        <taxon>Clostridia</taxon>
        <taxon>Lachnospirales</taxon>
        <taxon>Lachnospiraceae</taxon>
        <taxon>Jutongia</taxon>
    </lineage>
</organism>
<dbReference type="Proteomes" id="UP000606193">
    <property type="component" value="Unassembled WGS sequence"/>
</dbReference>
<sequence length="306" mass="34545">MRLVTRSDFDGLACAALLKEAGIIDHWKFAHPKDLQDGLIEITEDDCLANVPYVEGCGLWFDHHSSEHERQQLAGKYKGESRITPSCARIIYEYYGGKEKFPQFDDMMEAVDKVDSANLTIDEILHPTGWILVGFIMDPRTGLGRWRNFRIPNYQLMEELIDACRTMTTEQILALPDVVERIEIYHEQSEKFQEMVKAYTRVEGNVIISDLRGVDPIYSGNRFMIYSMYPEQNISCWIVNGKGGKGCSAAVGYSILNKTSDVNVGSLMLKYGGGGHKAVGTCQFSDENMDTELPKMLDELIAMSNK</sequence>
<dbReference type="InterPro" id="IPR016877">
    <property type="entry name" value="UCP028235"/>
</dbReference>